<dbReference type="EMBL" id="BMAW01128534">
    <property type="protein sequence ID" value="GFU26055.1"/>
    <property type="molecule type" value="Genomic_DNA"/>
</dbReference>
<name>A0A8X6QGJ3_NEPPI</name>
<dbReference type="PROSITE" id="PS50103">
    <property type="entry name" value="ZF_C3H1"/>
    <property type="match status" value="1"/>
</dbReference>
<comment type="caution">
    <text evidence="3">The sequence shown here is derived from an EMBL/GenBank/DDBJ whole genome shotgun (WGS) entry which is preliminary data.</text>
</comment>
<feature type="zinc finger region" description="C3H1-type" evidence="1">
    <location>
        <begin position="74"/>
        <end position="100"/>
    </location>
</feature>
<keyword evidence="1" id="KW-0863">Zinc-finger</keyword>
<reference evidence="3" key="1">
    <citation type="submission" date="2020-08" db="EMBL/GenBank/DDBJ databases">
        <title>Multicomponent nature underlies the extraordinary mechanical properties of spider dragline silk.</title>
        <authorList>
            <person name="Kono N."/>
            <person name="Nakamura H."/>
            <person name="Mori M."/>
            <person name="Yoshida Y."/>
            <person name="Ohtoshi R."/>
            <person name="Malay A.D."/>
            <person name="Moran D.A.P."/>
            <person name="Tomita M."/>
            <person name="Numata K."/>
            <person name="Arakawa K."/>
        </authorList>
    </citation>
    <scope>NUCLEOTIDE SEQUENCE</scope>
</reference>
<keyword evidence="1" id="KW-0479">Metal-binding</keyword>
<accession>A0A8X6QGJ3</accession>
<keyword evidence="1" id="KW-0862">Zinc</keyword>
<evidence type="ECO:0000259" key="2">
    <source>
        <dbReference type="PROSITE" id="PS50103"/>
    </source>
</evidence>
<evidence type="ECO:0000256" key="1">
    <source>
        <dbReference type="PROSITE-ProRule" id="PRU00723"/>
    </source>
</evidence>
<feature type="domain" description="C3H1-type" evidence="2">
    <location>
        <begin position="74"/>
        <end position="100"/>
    </location>
</feature>
<dbReference type="AlphaFoldDB" id="A0A8X6QGJ3"/>
<dbReference type="Proteomes" id="UP000887013">
    <property type="component" value="Unassembled WGS sequence"/>
</dbReference>
<proteinExistence type="predicted"/>
<evidence type="ECO:0000313" key="4">
    <source>
        <dbReference type="Proteomes" id="UP000887013"/>
    </source>
</evidence>
<dbReference type="InterPro" id="IPR000571">
    <property type="entry name" value="Znf_CCCH"/>
</dbReference>
<keyword evidence="4" id="KW-1185">Reference proteome</keyword>
<organism evidence="3 4">
    <name type="scientific">Nephila pilipes</name>
    <name type="common">Giant wood spider</name>
    <name type="synonym">Nephila maculata</name>
    <dbReference type="NCBI Taxonomy" id="299642"/>
    <lineage>
        <taxon>Eukaryota</taxon>
        <taxon>Metazoa</taxon>
        <taxon>Ecdysozoa</taxon>
        <taxon>Arthropoda</taxon>
        <taxon>Chelicerata</taxon>
        <taxon>Arachnida</taxon>
        <taxon>Araneae</taxon>
        <taxon>Araneomorphae</taxon>
        <taxon>Entelegynae</taxon>
        <taxon>Araneoidea</taxon>
        <taxon>Nephilidae</taxon>
        <taxon>Nephila</taxon>
    </lineage>
</organism>
<dbReference type="GO" id="GO:0008270">
    <property type="term" value="F:zinc ion binding"/>
    <property type="evidence" value="ECO:0007669"/>
    <property type="project" value="UniProtKB-KW"/>
</dbReference>
<protein>
    <recommendedName>
        <fullName evidence="2">C3H1-type domain-containing protein</fullName>
    </recommendedName>
</protein>
<gene>
    <name evidence="3" type="ORF">NPIL_93171</name>
</gene>
<sequence>MGFKWYRAFRQGRENIKDDLLSGRPISSKNVEMVRAVTVKDPRLSIRIIAGKIGLNDFCYPGIFIHIRFRFAVILVRRLCQFWNQNSCCRGMCPHSHLQPSHFLDSVRKCFSSLGERPIFSLCGPSVQFFSASRAERPKNICRIDICRSLKKKLR</sequence>
<evidence type="ECO:0000313" key="3">
    <source>
        <dbReference type="EMBL" id="GFU26055.1"/>
    </source>
</evidence>